<proteinExistence type="predicted"/>
<feature type="region of interest" description="Disordered" evidence="3">
    <location>
        <begin position="164"/>
        <end position="211"/>
    </location>
</feature>
<dbReference type="AlphaFoldDB" id="U6G0V3"/>
<feature type="region of interest" description="Disordered" evidence="3">
    <location>
        <begin position="586"/>
        <end position="662"/>
    </location>
</feature>
<keyword evidence="5" id="KW-1185">Reference proteome</keyword>
<feature type="compositionally biased region" description="Low complexity" evidence="3">
    <location>
        <begin position="359"/>
        <end position="375"/>
    </location>
</feature>
<sequence length="968" mass="101881">MNRNFKSPHRRPGAPFCIRGVFSGALGNHLGVSISSRPRQSDWPGGSHVSRTAAGVLAVGCNAGQPQDGSSTITSGSSSSGRGSCSSNAPFASSITETAARSSTSTSLGPRVLLDRRGRRAAQRQASQPAVVSSLGSFNSKQQLMGIPEDPSPRSPSIISSRASGVISQQLQRSRSNIAEGSQAVSGPQSNEEAPKCSVTQDSPQQSNRACFRGSPASLWRQELGGGDPAITAVSEKPLEGLTLELVAVRAAPANAALQAEATATQLLRKTPRSMTEGLEFTGSQPRKHSGEASRRPLWRGETKQDETRHASGIFCAQAEAYTMGEHEGPPHDSSVPRQRPSEECFKPQLAAQRLPEASGTNSGSNSSSTSGTSSCCTDISNSSGFIIKVKGDACGNSMASEITRSSSSSKHISGFMVSGTTHKLPVLDRIPDLCALSLVHGEKFTARGESAETGPLSRAARPSAETPVEATMPSPSISETKHDHPDVHGAPDTLELPRGLGASRRQHLLGKEIRRSNSSSPCSSNNASQCRSHNSSSSSCSGSSSNSTSSSKYDGRNGPLHNRPAGICGGTPCYSEIQTCSSRNNHNSVPSNNSSSSCLDGSSSTIASQGPHKLFDGSFSGNRGDDPNGSDPAGSLRVSGAAVDTAASASPRQREDRILGRYHPNASACSVGWRRMQNCKRRGTVRRVPASGVAAVRVLSALGAPGGGSRQDTANDDGAESPVSSPINSDNEVSLRKTSTGPLTRTIEALRGSSSASLTSSEDLSADLSWLYSVTGIRDASEVNLVDTIELIMDRPLGPRTLGALGTFGCLRQLRLVQQQLTSLDFVAACKNLQLLHLPENQIECLEGIQNCKFLEEVDLTGNRIVDLGFFTVPPLAQKGNYPGTLEGALYTTPEGQETQVDPRGPLNALQRLHTLRLNSNRLRSLRGLEGLANLRLLEVADNELTHVGAALSNNKNLEHINVAANQ</sequence>
<gene>
    <name evidence="4" type="ORF">EPH_0000440</name>
</gene>
<dbReference type="InterPro" id="IPR050836">
    <property type="entry name" value="SDS22/Internalin_LRR"/>
</dbReference>
<accession>U6G0V3</accession>
<feature type="compositionally biased region" description="Polar residues" evidence="3">
    <location>
        <begin position="166"/>
        <end position="209"/>
    </location>
</feature>
<dbReference type="SMART" id="SM00365">
    <property type="entry name" value="LRR_SD22"/>
    <property type="match status" value="3"/>
</dbReference>
<dbReference type="SUPFAM" id="SSF52058">
    <property type="entry name" value="L domain-like"/>
    <property type="match status" value="1"/>
</dbReference>
<dbReference type="PROSITE" id="PS51450">
    <property type="entry name" value="LRR"/>
    <property type="match status" value="2"/>
</dbReference>
<keyword evidence="2" id="KW-0677">Repeat</keyword>
<feature type="region of interest" description="Disordered" evidence="3">
    <location>
        <begin position="448"/>
        <end position="500"/>
    </location>
</feature>
<protein>
    <submittedName>
        <fullName evidence="4">Leucine rich repeat protein, putative</fullName>
    </submittedName>
</protein>
<feature type="region of interest" description="Disordered" evidence="3">
    <location>
        <begin position="272"/>
        <end position="310"/>
    </location>
</feature>
<dbReference type="Gene3D" id="3.80.10.10">
    <property type="entry name" value="Ribonuclease Inhibitor"/>
    <property type="match status" value="2"/>
</dbReference>
<reference evidence="4" key="2">
    <citation type="submission" date="2013-10" db="EMBL/GenBank/DDBJ databases">
        <authorList>
            <person name="Aslett M."/>
        </authorList>
    </citation>
    <scope>NUCLEOTIDE SEQUENCE [LARGE SCALE GENOMIC DNA]</scope>
    <source>
        <strain evidence="4">Houghton</strain>
    </source>
</reference>
<feature type="compositionally biased region" description="Polar residues" evidence="3">
    <location>
        <begin position="723"/>
        <end position="741"/>
    </location>
</feature>
<feature type="region of interest" description="Disordered" evidence="3">
    <location>
        <begin position="704"/>
        <end position="741"/>
    </location>
</feature>
<dbReference type="Proteomes" id="UP000018201">
    <property type="component" value="Unassembled WGS sequence"/>
</dbReference>
<dbReference type="VEuPathDB" id="ToxoDB:EPH_0000440"/>
<feature type="region of interest" description="Disordered" evidence="3">
    <location>
        <begin position="64"/>
        <end position="90"/>
    </location>
</feature>
<feature type="compositionally biased region" description="Low complexity" evidence="3">
    <location>
        <begin position="517"/>
        <end position="552"/>
    </location>
</feature>
<feature type="compositionally biased region" description="Low complexity" evidence="3">
    <location>
        <begin position="69"/>
        <end position="90"/>
    </location>
</feature>
<evidence type="ECO:0000313" key="4">
    <source>
        <dbReference type="EMBL" id="CDI73760.1"/>
    </source>
</evidence>
<dbReference type="PANTHER" id="PTHR46652">
    <property type="entry name" value="LEUCINE-RICH REPEAT AND IQ DOMAIN-CONTAINING PROTEIN 1-RELATED"/>
    <property type="match status" value="1"/>
</dbReference>
<name>U6G0V3_9EIME</name>
<evidence type="ECO:0000256" key="1">
    <source>
        <dbReference type="ARBA" id="ARBA00022614"/>
    </source>
</evidence>
<feature type="region of interest" description="Disordered" evidence="3">
    <location>
        <begin position="353"/>
        <end position="375"/>
    </location>
</feature>
<evidence type="ECO:0000256" key="3">
    <source>
        <dbReference type="SAM" id="MobiDB-lite"/>
    </source>
</evidence>
<organism evidence="4 5">
    <name type="scientific">Eimeria praecox</name>
    <dbReference type="NCBI Taxonomy" id="51316"/>
    <lineage>
        <taxon>Eukaryota</taxon>
        <taxon>Sar</taxon>
        <taxon>Alveolata</taxon>
        <taxon>Apicomplexa</taxon>
        <taxon>Conoidasida</taxon>
        <taxon>Coccidia</taxon>
        <taxon>Eucoccidiorida</taxon>
        <taxon>Eimeriorina</taxon>
        <taxon>Eimeriidae</taxon>
        <taxon>Eimeria</taxon>
    </lineage>
</organism>
<feature type="region of interest" description="Disordered" evidence="3">
    <location>
        <begin position="117"/>
        <end position="137"/>
    </location>
</feature>
<keyword evidence="1" id="KW-0433">Leucine-rich repeat</keyword>
<reference evidence="4" key="1">
    <citation type="submission" date="2013-10" db="EMBL/GenBank/DDBJ databases">
        <title>Genomic analysis of the causative agents of coccidiosis in chickens.</title>
        <authorList>
            <person name="Reid A.J."/>
            <person name="Blake D."/>
            <person name="Billington K."/>
            <person name="Browne H."/>
            <person name="Dunn M."/>
            <person name="Hung S."/>
            <person name="Kawahara F."/>
            <person name="Miranda-Saavedra D."/>
            <person name="Mourier T."/>
            <person name="Nagra H."/>
            <person name="Otto T.D."/>
            <person name="Rawlings N."/>
            <person name="Sanchez A."/>
            <person name="Sanders M."/>
            <person name="Subramaniam C."/>
            <person name="Tay Y."/>
            <person name="Dear P."/>
            <person name="Doerig C."/>
            <person name="Gruber A."/>
            <person name="Parkinson J."/>
            <person name="Shirley M."/>
            <person name="Wan K.L."/>
            <person name="Berriman M."/>
            <person name="Tomley F."/>
            <person name="Pain A."/>
        </authorList>
    </citation>
    <scope>NUCLEOTIDE SEQUENCE [LARGE SCALE GENOMIC DNA]</scope>
    <source>
        <strain evidence="4">Houghton</strain>
    </source>
</reference>
<evidence type="ECO:0000313" key="5">
    <source>
        <dbReference type="Proteomes" id="UP000018201"/>
    </source>
</evidence>
<dbReference type="OrthoDB" id="1904536at2759"/>
<dbReference type="PANTHER" id="PTHR46652:SF3">
    <property type="entry name" value="LEUCINE-RICH REPEAT-CONTAINING PROTEIN 9"/>
    <property type="match status" value="1"/>
</dbReference>
<feature type="compositionally biased region" description="Basic and acidic residues" evidence="3">
    <location>
        <begin position="480"/>
        <end position="490"/>
    </location>
</feature>
<feature type="compositionally biased region" description="Basic and acidic residues" evidence="3">
    <location>
        <begin position="289"/>
        <end position="310"/>
    </location>
</feature>
<dbReference type="InterPro" id="IPR032675">
    <property type="entry name" value="LRR_dom_sf"/>
</dbReference>
<dbReference type="InterPro" id="IPR001611">
    <property type="entry name" value="Leu-rich_rpt"/>
</dbReference>
<dbReference type="EMBL" id="HG688847">
    <property type="protein sequence ID" value="CDI73760.1"/>
    <property type="molecule type" value="Genomic_DNA"/>
</dbReference>
<feature type="compositionally biased region" description="Low complexity" evidence="3">
    <location>
        <begin position="586"/>
        <end position="605"/>
    </location>
</feature>
<evidence type="ECO:0000256" key="2">
    <source>
        <dbReference type="ARBA" id="ARBA00022737"/>
    </source>
</evidence>
<feature type="region of interest" description="Disordered" evidence="3">
    <location>
        <begin position="512"/>
        <end position="559"/>
    </location>
</feature>